<proteinExistence type="predicted"/>
<dbReference type="RefSeq" id="WP_126330345.1">
    <property type="nucleotide sequence ID" value="NZ_LR134343.1"/>
</dbReference>
<gene>
    <name evidence="1" type="ORF">NCTC10297_00892</name>
</gene>
<name>A0A448GVZ7_9GAMM</name>
<evidence type="ECO:0008006" key="3">
    <source>
        <dbReference type="Google" id="ProtNLM"/>
    </source>
</evidence>
<organism evidence="1 2">
    <name type="scientific">Moraxella cuniculi</name>
    <dbReference type="NCBI Taxonomy" id="34061"/>
    <lineage>
        <taxon>Bacteria</taxon>
        <taxon>Pseudomonadati</taxon>
        <taxon>Pseudomonadota</taxon>
        <taxon>Gammaproteobacteria</taxon>
        <taxon>Moraxellales</taxon>
        <taxon>Moraxellaceae</taxon>
        <taxon>Moraxella</taxon>
    </lineage>
</organism>
<evidence type="ECO:0000313" key="2">
    <source>
        <dbReference type="Proteomes" id="UP000274100"/>
    </source>
</evidence>
<accession>A0A448GVZ7</accession>
<dbReference type="Pfam" id="PF13332">
    <property type="entry name" value="Fil_haemagg_2"/>
    <property type="match status" value="2"/>
</dbReference>
<dbReference type="InterPro" id="IPR025157">
    <property type="entry name" value="Hemagglutinin_rpt"/>
</dbReference>
<dbReference type="EMBL" id="LR134343">
    <property type="protein sequence ID" value="VEG12937.1"/>
    <property type="molecule type" value="Genomic_DNA"/>
</dbReference>
<reference evidence="1 2" key="1">
    <citation type="submission" date="2018-12" db="EMBL/GenBank/DDBJ databases">
        <authorList>
            <consortium name="Pathogen Informatics"/>
        </authorList>
    </citation>
    <scope>NUCLEOTIDE SEQUENCE [LARGE SCALE GENOMIC DNA]</scope>
    <source>
        <strain evidence="1 2">NCTC10297</strain>
    </source>
</reference>
<evidence type="ECO:0000313" key="1">
    <source>
        <dbReference type="EMBL" id="VEG12937.1"/>
    </source>
</evidence>
<dbReference type="AlphaFoldDB" id="A0A448GVZ7"/>
<dbReference type="Proteomes" id="UP000274100">
    <property type="component" value="Chromosome"/>
</dbReference>
<dbReference type="OrthoDB" id="6651667at2"/>
<protein>
    <recommendedName>
        <fullName evidence="3">Filamentous hemagglutinin</fullName>
    </recommendedName>
</protein>
<sequence>MDSNTSIQSTVGGKTVLMKADNGISIMGSDVIADYDTTLLSDGAIRIGSATNTLNSQSQILTKKSGLFSTSPTSATLGKQRTQDDTTTKQTTYTGSTIAALDGSVTLISGNSLHVTNSDVIAQTKNSTNTASDKQTGNIFIEATDVTIESQNAINETSNHFTQKTTGVTASVSSSLVSDIQSIESLKDATEDTNSRRMQLMGGLAAVSKSYTLTKNLKNKNFGSIRAQATVGSQSTKSNSQSHQETNDAANIHADGNLIFDVKGKGDDSTLTVTGSNISVGKDLYNLVEGDVTYQASTQTSTSDSQNSSKGWGVGVYASANLGTDGLSSNSAGFTANANKAKGSSTEQTTTHTNTQIKVGGTTYNDIKGNLILDGANLSTQHLTGTVAKDLIISSRQDQYQYTYNQKQAGFSADVGFDGKPQNLSVNGGKTNIDISYAQVTNQSGIKANQSTLSVQGQGSFTGGYLITDQGKNQTQFAQGINTQNIENHLTINGKALQTGINISQNGISPTDLGYGTITPTNKTSTTHSAITDQAGLDYINTENFNQQQTQNQLNQIINNDFNKDKAIKELNAQTVITTEFGKQAPKTIGDYAQAKQIELTAQGNQEEANKWAEDGIYRIALHTLTGVLATGTIKGAVSAGTTAYTIPKIDEYLTKQGFDETTRQTALLALSAGIGATVGGDTASTVNNVGQTRWNYLNHWENAKLKELKAKKQKLSNAYGYCISSECAEISKQITELEKLSKQRDKEFDTAYANCRAGIDCNQFYYLHVTQRNEWNREGVELFKKQFNPKLSYEQQSQEFRQNWNEYPDYKNAFHNFSADGTKILQNPDGAYPHAKYVHKGGQFEVIVDKKTGKIVTVPSNAGTFNYYADSLGHIDYDVDPWADFGSGNGDNTSYDIRHSGSGKFFGEFKLWDNKEDSIKKFKKVDKVR</sequence>
<dbReference type="KEGG" id="mcun:NCTC10297_00892"/>
<dbReference type="GO" id="GO:0003824">
    <property type="term" value="F:catalytic activity"/>
    <property type="evidence" value="ECO:0007669"/>
    <property type="project" value="UniProtKB-ARBA"/>
</dbReference>